<proteinExistence type="predicted"/>
<evidence type="ECO:0000259" key="5">
    <source>
        <dbReference type="PROSITE" id="PS50862"/>
    </source>
</evidence>
<dbReference type="GO" id="GO:0017101">
    <property type="term" value="C:aminoacyl-tRNA synthetase multienzyme complex"/>
    <property type="evidence" value="ECO:0007669"/>
    <property type="project" value="TreeGrafter"/>
</dbReference>
<dbReference type="EMBL" id="VSSQ01126289">
    <property type="protein sequence ID" value="MPN56212.1"/>
    <property type="molecule type" value="Genomic_DNA"/>
</dbReference>
<evidence type="ECO:0000256" key="3">
    <source>
        <dbReference type="ARBA" id="ARBA00022741"/>
    </source>
</evidence>
<keyword evidence="3" id="KW-0547">Nucleotide-binding</keyword>
<dbReference type="GO" id="GO:0005829">
    <property type="term" value="C:cytosol"/>
    <property type="evidence" value="ECO:0007669"/>
    <property type="project" value="TreeGrafter"/>
</dbReference>
<evidence type="ECO:0000256" key="1">
    <source>
        <dbReference type="ARBA" id="ARBA00022490"/>
    </source>
</evidence>
<dbReference type="SUPFAM" id="SSF55681">
    <property type="entry name" value="Class II aaRS and biotin synthetases"/>
    <property type="match status" value="1"/>
</dbReference>
<dbReference type="InterPro" id="IPR004364">
    <property type="entry name" value="Aa-tRNA-synt_II"/>
</dbReference>
<reference evidence="6" key="1">
    <citation type="submission" date="2019-08" db="EMBL/GenBank/DDBJ databases">
        <authorList>
            <person name="Kucharzyk K."/>
            <person name="Murdoch R.W."/>
            <person name="Higgins S."/>
            <person name="Loffler F."/>
        </authorList>
    </citation>
    <scope>NUCLEOTIDE SEQUENCE</scope>
</reference>
<dbReference type="PANTHER" id="PTHR43450">
    <property type="entry name" value="ASPARTYL-TRNA SYNTHETASE"/>
    <property type="match status" value="1"/>
</dbReference>
<organism evidence="6">
    <name type="scientific">bioreactor metagenome</name>
    <dbReference type="NCBI Taxonomy" id="1076179"/>
    <lineage>
        <taxon>unclassified sequences</taxon>
        <taxon>metagenomes</taxon>
        <taxon>ecological metagenomes</taxon>
    </lineage>
</organism>
<dbReference type="GO" id="GO:0005524">
    <property type="term" value="F:ATP binding"/>
    <property type="evidence" value="ECO:0007669"/>
    <property type="project" value="InterPro"/>
</dbReference>
<dbReference type="Pfam" id="PF00152">
    <property type="entry name" value="tRNA-synt_2"/>
    <property type="match status" value="1"/>
</dbReference>
<keyword evidence="2 6" id="KW-0436">Ligase</keyword>
<dbReference type="InterPro" id="IPR006195">
    <property type="entry name" value="aa-tRNA-synth_II"/>
</dbReference>
<comment type="caution">
    <text evidence="6">The sequence shown here is derived from an EMBL/GenBank/DDBJ whole genome shotgun (WGS) entry which is preliminary data.</text>
</comment>
<dbReference type="InterPro" id="IPR004523">
    <property type="entry name" value="Asp-tRNA_synthase_2"/>
</dbReference>
<dbReference type="AlphaFoldDB" id="A0A645IZC4"/>
<dbReference type="GO" id="GO:0003723">
    <property type="term" value="F:RNA binding"/>
    <property type="evidence" value="ECO:0007669"/>
    <property type="project" value="TreeGrafter"/>
</dbReference>
<protein>
    <submittedName>
        <fullName evidence="6">Aspartate--tRNA(Asp/Asn) ligase</fullName>
        <ecNumber evidence="6">6.1.1.23</ecNumber>
    </submittedName>
</protein>
<dbReference type="GO" id="GO:0004815">
    <property type="term" value="F:aspartate-tRNA ligase activity"/>
    <property type="evidence" value="ECO:0007669"/>
    <property type="project" value="InterPro"/>
</dbReference>
<dbReference type="Gene3D" id="3.30.930.10">
    <property type="entry name" value="Bira Bifunctional Protein, Domain 2"/>
    <property type="match status" value="1"/>
</dbReference>
<dbReference type="EC" id="6.1.1.23" evidence="6"/>
<name>A0A645IZC4_9ZZZZ</name>
<keyword evidence="4" id="KW-0067">ATP-binding</keyword>
<gene>
    <name evidence="6" type="primary">aspS2_14</name>
    <name evidence="6" type="ORF">SDC9_203898</name>
</gene>
<dbReference type="GO" id="GO:0006422">
    <property type="term" value="P:aspartyl-tRNA aminoacylation"/>
    <property type="evidence" value="ECO:0007669"/>
    <property type="project" value="InterPro"/>
</dbReference>
<accession>A0A645IZC4</accession>
<feature type="domain" description="Aminoacyl-transfer RNA synthetases class-II family profile" evidence="5">
    <location>
        <begin position="13"/>
        <end position="162"/>
    </location>
</feature>
<evidence type="ECO:0000313" key="6">
    <source>
        <dbReference type="EMBL" id="MPN56212.1"/>
    </source>
</evidence>
<keyword evidence="1" id="KW-0963">Cytoplasm</keyword>
<dbReference type="PROSITE" id="PS50862">
    <property type="entry name" value="AA_TRNA_LIGASE_II"/>
    <property type="match status" value="1"/>
</dbReference>
<evidence type="ECO:0000256" key="2">
    <source>
        <dbReference type="ARBA" id="ARBA00022598"/>
    </source>
</evidence>
<dbReference type="InterPro" id="IPR045864">
    <property type="entry name" value="aa-tRNA-synth_II/BPL/LPL"/>
</dbReference>
<dbReference type="GO" id="GO:0050560">
    <property type="term" value="F:aspartate-tRNA(Asn) ligase activity"/>
    <property type="evidence" value="ECO:0007669"/>
    <property type="project" value="UniProtKB-EC"/>
</dbReference>
<evidence type="ECO:0000256" key="4">
    <source>
        <dbReference type="ARBA" id="ARBA00022840"/>
    </source>
</evidence>
<dbReference type="PANTHER" id="PTHR43450:SF1">
    <property type="entry name" value="ASPARTATE--TRNA LIGASE, CYTOPLASMIC"/>
    <property type="match status" value="1"/>
</dbReference>
<sequence>MPKLPFPVIALPELYRELEQRYGYHLPESERGDTTTEAEQLSYRFSMEEFGHEFLLITDFSADKRAFYHMRKDGVPQGYDLVWRGVEITTGAQREHRYDVLCQQANERGLGEDVRFYTEFFRYGCPPHGGFGLGVDRLTMLLLGIGIKEAMFLFRSPNRLTP</sequence>